<gene>
    <name evidence="1" type="ORF">HMPREF0769_12823</name>
</gene>
<proteinExistence type="predicted"/>
<accession>A0A0E1X401</accession>
<evidence type="ECO:0000313" key="1">
    <source>
        <dbReference type="EMBL" id="EFH94187.1"/>
    </source>
</evidence>
<reference evidence="1" key="1">
    <citation type="submission" date="2010-05" db="EMBL/GenBank/DDBJ databases">
        <authorList>
            <person name="Muzny D."/>
            <person name="Qin X."/>
            <person name="Buhay C."/>
            <person name="Dugan-Rocha S."/>
            <person name="Ding Y."/>
            <person name="Chen G."/>
            <person name="Hawes A."/>
            <person name="Holder M."/>
            <person name="Jhangiani S."/>
            <person name="Johnson A."/>
            <person name="Khan Z."/>
            <person name="Li Z."/>
            <person name="Liu W."/>
            <person name="Liu X."/>
            <person name="Perez L."/>
            <person name="Shen H."/>
            <person name="Wang Q."/>
            <person name="Watt J."/>
            <person name="Xi L."/>
            <person name="Xin Y."/>
            <person name="Zhou J."/>
            <person name="Deng J."/>
            <person name="Jiang H."/>
            <person name="Liu Y."/>
            <person name="Qu J."/>
            <person name="Song X.-Z."/>
            <person name="Zhang L."/>
            <person name="Villasana D."/>
            <person name="Johnson A."/>
            <person name="Liu J."/>
            <person name="Liyanage D."/>
            <person name="Lorensuhewa L."/>
            <person name="Robinson T."/>
            <person name="Song A."/>
            <person name="Song B.-B."/>
            <person name="Dinh H."/>
            <person name="Thornton R."/>
            <person name="Coyle M."/>
            <person name="Francisco L."/>
            <person name="Jackson L."/>
            <person name="Javaid M."/>
            <person name="Korchina V."/>
            <person name="Kovar C."/>
            <person name="Mata R."/>
            <person name="Mathew T."/>
            <person name="Ngo R."/>
            <person name="Nguyen L."/>
            <person name="Nguyen N."/>
            <person name="Okwuonu G."/>
            <person name="Ongeri F."/>
            <person name="Pham C."/>
            <person name="Simmons D."/>
            <person name="Wilczek-Boney K."/>
            <person name="Hale W."/>
            <person name="Jakkamsetti A."/>
            <person name="Pham P."/>
            <person name="Ruth R."/>
            <person name="San Lucas F."/>
            <person name="Warren J."/>
            <person name="Zhang J."/>
            <person name="Zhao Z."/>
            <person name="Zhou C."/>
            <person name="Zhu D."/>
            <person name="Lee S."/>
            <person name="Bess C."/>
            <person name="Blankenburg K."/>
            <person name="Forbes L."/>
            <person name="Fu Q."/>
            <person name="Gubbala S."/>
            <person name="Hirani K."/>
            <person name="Jayaseelan J.C."/>
            <person name="Lara F."/>
            <person name="Munidasa M."/>
            <person name="Palculict T."/>
            <person name="Patil S."/>
            <person name="Pu L.-L."/>
            <person name="Saada N."/>
            <person name="Tang L."/>
            <person name="Weissenberger G."/>
            <person name="Zhu Y."/>
            <person name="Hemphill L."/>
            <person name="Shang Y."/>
            <person name="Youmans B."/>
            <person name="Ayvaz T."/>
            <person name="Ross M."/>
            <person name="Santibanez J."/>
            <person name="Aqrawi P."/>
            <person name="Gross S."/>
            <person name="Joshi V."/>
            <person name="Fowler G."/>
            <person name="Nazareth L."/>
            <person name="Reid J."/>
            <person name="Worley K."/>
            <person name="Petrosino J."/>
            <person name="Highlander S."/>
            <person name="Gibbs R."/>
        </authorList>
    </citation>
    <scope>NUCLEOTIDE SEQUENCE [LARGE SCALE GENOMIC DNA]</scope>
    <source>
        <strain evidence="1">MN8</strain>
    </source>
</reference>
<organism evidence="1">
    <name type="scientific">Staphylococcus aureus subsp. aureus MN8</name>
    <dbReference type="NCBI Taxonomy" id="548470"/>
    <lineage>
        <taxon>Bacteria</taxon>
        <taxon>Bacillati</taxon>
        <taxon>Bacillota</taxon>
        <taxon>Bacilli</taxon>
        <taxon>Bacillales</taxon>
        <taxon>Staphylococcaceae</taxon>
        <taxon>Staphylococcus</taxon>
    </lineage>
</organism>
<dbReference type="AlphaFoldDB" id="A0A0E1X401"/>
<comment type="caution">
    <text evidence="1">The sequence shown here is derived from an EMBL/GenBank/DDBJ whole genome shotgun (WGS) entry which is preliminary data.</text>
</comment>
<protein>
    <submittedName>
        <fullName evidence="1">Uncharacterized protein</fullName>
    </submittedName>
</protein>
<dbReference type="EMBL" id="ACJA02000005">
    <property type="protein sequence ID" value="EFH94187.1"/>
    <property type="molecule type" value="Genomic_DNA"/>
</dbReference>
<name>A0A0E1X401_STAAU</name>
<dbReference type="Proteomes" id="UP000003455">
    <property type="component" value="Chromosome"/>
</dbReference>
<sequence length="51" mass="6212">MLRYLLLSMYLFYIKKRRCHHFFIIVNIILSVSMQNDNLPFKITACVYKIV</sequence>
<dbReference type="HOGENOM" id="CLU_3239873_0_0_9"/>